<organism evidence="11 12">
    <name type="scientific">Niabella drilacis (strain DSM 25811 / CCM 8410 / CCUG 62505 / LMG 26954 / E90)</name>
    <dbReference type="NCBI Taxonomy" id="1285928"/>
    <lineage>
        <taxon>Bacteria</taxon>
        <taxon>Pseudomonadati</taxon>
        <taxon>Bacteroidota</taxon>
        <taxon>Chitinophagia</taxon>
        <taxon>Chitinophagales</taxon>
        <taxon>Chitinophagaceae</taxon>
        <taxon>Niabella</taxon>
    </lineage>
</organism>
<comment type="similarity">
    <text evidence="9">Belongs to the TrpF family.</text>
</comment>
<dbReference type="Gene3D" id="3.20.20.70">
    <property type="entry name" value="Aldolase class I"/>
    <property type="match status" value="1"/>
</dbReference>
<dbReference type="PANTHER" id="PTHR42894:SF1">
    <property type="entry name" value="N-(5'-PHOSPHORIBOSYL)ANTHRANILATE ISOMERASE"/>
    <property type="match status" value="1"/>
</dbReference>
<dbReference type="Pfam" id="PF00697">
    <property type="entry name" value="PRAI"/>
    <property type="match status" value="1"/>
</dbReference>
<keyword evidence="5 9" id="KW-0028">Amino-acid biosynthesis</keyword>
<feature type="domain" description="N-(5'phosphoribosyl) anthranilate isomerase (PRAI)" evidence="10">
    <location>
        <begin position="6"/>
        <end position="205"/>
    </location>
</feature>
<protein>
    <recommendedName>
        <fullName evidence="4 9">N-(5'-phosphoribosyl)anthranilate isomerase</fullName>
        <shortName evidence="9">PRAI</shortName>
        <ecNumber evidence="3 9">5.3.1.24</ecNumber>
    </recommendedName>
</protein>
<proteinExistence type="inferred from homology"/>
<dbReference type="InterPro" id="IPR011060">
    <property type="entry name" value="RibuloseP-bd_barrel"/>
</dbReference>
<dbReference type="PANTHER" id="PTHR42894">
    <property type="entry name" value="N-(5'-PHOSPHORIBOSYL)ANTHRANILATE ISOMERASE"/>
    <property type="match status" value="1"/>
</dbReference>
<dbReference type="InterPro" id="IPR001240">
    <property type="entry name" value="PRAI_dom"/>
</dbReference>
<dbReference type="SUPFAM" id="SSF51366">
    <property type="entry name" value="Ribulose-phoshate binding barrel"/>
    <property type="match status" value="1"/>
</dbReference>
<comment type="catalytic activity">
    <reaction evidence="1 9">
        <text>N-(5-phospho-beta-D-ribosyl)anthranilate = 1-(2-carboxyphenylamino)-1-deoxy-D-ribulose 5-phosphate</text>
        <dbReference type="Rhea" id="RHEA:21540"/>
        <dbReference type="ChEBI" id="CHEBI:18277"/>
        <dbReference type="ChEBI" id="CHEBI:58613"/>
        <dbReference type="EC" id="5.3.1.24"/>
    </reaction>
</comment>
<dbReference type="GO" id="GO:0004640">
    <property type="term" value="F:phosphoribosylanthranilate isomerase activity"/>
    <property type="evidence" value="ECO:0007669"/>
    <property type="project" value="UniProtKB-UniRule"/>
</dbReference>
<keyword evidence="12" id="KW-1185">Reference proteome</keyword>
<reference evidence="12" key="1">
    <citation type="submission" date="2016-10" db="EMBL/GenBank/DDBJ databases">
        <authorList>
            <person name="Varghese N."/>
            <person name="Submissions S."/>
        </authorList>
    </citation>
    <scope>NUCLEOTIDE SEQUENCE [LARGE SCALE GENOMIC DNA]</scope>
    <source>
        <strain evidence="12">DSM 25811 / CCM 8410 / LMG 26954 / E90</strain>
    </source>
</reference>
<dbReference type="EMBL" id="FMZO01000006">
    <property type="protein sequence ID" value="SDD11060.1"/>
    <property type="molecule type" value="Genomic_DNA"/>
</dbReference>
<comment type="pathway">
    <text evidence="2 9">Amino-acid biosynthesis; L-tryptophan biosynthesis; L-tryptophan from chorismate: step 3/5.</text>
</comment>
<keyword evidence="8 9" id="KW-0413">Isomerase</keyword>
<evidence type="ECO:0000313" key="12">
    <source>
        <dbReference type="Proteomes" id="UP000198757"/>
    </source>
</evidence>
<dbReference type="AlphaFoldDB" id="A0A1G6S2D1"/>
<evidence type="ECO:0000256" key="6">
    <source>
        <dbReference type="ARBA" id="ARBA00022822"/>
    </source>
</evidence>
<evidence type="ECO:0000256" key="7">
    <source>
        <dbReference type="ARBA" id="ARBA00023141"/>
    </source>
</evidence>
<evidence type="ECO:0000256" key="8">
    <source>
        <dbReference type="ARBA" id="ARBA00023235"/>
    </source>
</evidence>
<evidence type="ECO:0000256" key="2">
    <source>
        <dbReference type="ARBA" id="ARBA00004664"/>
    </source>
</evidence>
<evidence type="ECO:0000313" key="11">
    <source>
        <dbReference type="EMBL" id="SDD11060.1"/>
    </source>
</evidence>
<dbReference type="InterPro" id="IPR044643">
    <property type="entry name" value="TrpF_fam"/>
</dbReference>
<name>A0A1G6S2D1_NIADE</name>
<dbReference type="InterPro" id="IPR013785">
    <property type="entry name" value="Aldolase_TIM"/>
</dbReference>
<evidence type="ECO:0000256" key="4">
    <source>
        <dbReference type="ARBA" id="ARBA00022272"/>
    </source>
</evidence>
<accession>A0A1G6S2D1</accession>
<dbReference type="HAMAP" id="MF_00135">
    <property type="entry name" value="PRAI"/>
    <property type="match status" value="1"/>
</dbReference>
<evidence type="ECO:0000256" key="1">
    <source>
        <dbReference type="ARBA" id="ARBA00001164"/>
    </source>
</evidence>
<dbReference type="GO" id="GO:0000162">
    <property type="term" value="P:L-tryptophan biosynthetic process"/>
    <property type="evidence" value="ECO:0007669"/>
    <property type="project" value="UniProtKB-UniRule"/>
</dbReference>
<evidence type="ECO:0000259" key="10">
    <source>
        <dbReference type="Pfam" id="PF00697"/>
    </source>
</evidence>
<keyword evidence="7 9" id="KW-0057">Aromatic amino acid biosynthesis</keyword>
<sequence length="210" mass="22692">MRRPLVKVCGMTQLQQVQALAALGVNYAGFIFYPPSPRYVGNKIEPGALKQLEGIKKAGVFVNATMQEVKDAVVAYGLDTVQLHGDETPEYCGALKGAATIVKVFRITGNEDVAHITAPYTAVADAFLFDTKAQEYGGTGKKFDWSGLQHAGLEHPYFLSGGIGPQDIDQLRSFLKNNNVYALDLNSKFETAPGIKDMKLLEAFMGSLGG</sequence>
<dbReference type="UniPathway" id="UPA00035">
    <property type="reaction ID" value="UER00042"/>
</dbReference>
<dbReference type="Proteomes" id="UP000198757">
    <property type="component" value="Unassembled WGS sequence"/>
</dbReference>
<evidence type="ECO:0000256" key="9">
    <source>
        <dbReference type="HAMAP-Rule" id="MF_00135"/>
    </source>
</evidence>
<dbReference type="STRING" id="1285928.SAMN04487894_10664"/>
<evidence type="ECO:0000256" key="3">
    <source>
        <dbReference type="ARBA" id="ARBA00012572"/>
    </source>
</evidence>
<keyword evidence="6 9" id="KW-0822">Tryptophan biosynthesis</keyword>
<dbReference type="EC" id="5.3.1.24" evidence="3 9"/>
<evidence type="ECO:0000256" key="5">
    <source>
        <dbReference type="ARBA" id="ARBA00022605"/>
    </source>
</evidence>
<dbReference type="CDD" id="cd00405">
    <property type="entry name" value="PRAI"/>
    <property type="match status" value="1"/>
</dbReference>
<gene>
    <name evidence="9" type="primary">trpF</name>
    <name evidence="11" type="ORF">SAMN04487894_10664</name>
</gene>
<dbReference type="RefSeq" id="WP_090390399.1">
    <property type="nucleotide sequence ID" value="NZ_FMZO01000006.1"/>
</dbReference>
<dbReference type="OrthoDB" id="9786954at2"/>